<dbReference type="Pfam" id="PF05635">
    <property type="entry name" value="23S_rRNA_IVP"/>
    <property type="match status" value="1"/>
</dbReference>
<dbReference type="NCBIfam" id="NF008911">
    <property type="entry name" value="PRK12275.1-2"/>
    <property type="match status" value="1"/>
</dbReference>
<gene>
    <name evidence="1" type="ORF">COV74_07545</name>
</gene>
<dbReference type="PANTHER" id="PTHR38471">
    <property type="entry name" value="FOUR HELIX BUNDLE PROTEIN"/>
    <property type="match status" value="1"/>
</dbReference>
<name>A0A2H0LMU2_9BACT</name>
<sequence>MKNFKELRIWQKAMEIARDVYRISKQFPKEEIYGLTAQIRRSAISIPSNIAEGFKRFHCKEQKQFLSVAQGSAAELETQLILSAELDFMTQQQFESINDKIDHLSRMISVAIRKF</sequence>
<comment type="caution">
    <text evidence="1">The sequence shown here is derived from an EMBL/GenBank/DDBJ whole genome shotgun (WGS) entry which is preliminary data.</text>
</comment>
<dbReference type="AlphaFoldDB" id="A0A2H0LMU2"/>
<reference evidence="1 2" key="1">
    <citation type="submission" date="2017-09" db="EMBL/GenBank/DDBJ databases">
        <title>Depth-based differentiation of microbial function through sediment-hosted aquifers and enrichment of novel symbionts in the deep terrestrial subsurface.</title>
        <authorList>
            <person name="Probst A.J."/>
            <person name="Ladd B."/>
            <person name="Jarett J.K."/>
            <person name="Geller-Mcgrath D.E."/>
            <person name="Sieber C.M."/>
            <person name="Emerson J.B."/>
            <person name="Anantharaman K."/>
            <person name="Thomas B.C."/>
            <person name="Malmstrom R."/>
            <person name="Stieglmeier M."/>
            <person name="Klingl A."/>
            <person name="Woyke T."/>
            <person name="Ryan C.M."/>
            <person name="Banfield J.F."/>
        </authorList>
    </citation>
    <scope>NUCLEOTIDE SEQUENCE [LARGE SCALE GENOMIC DNA]</scope>
    <source>
        <strain evidence="1">CG11_big_fil_rev_8_21_14_0_20_45_26</strain>
    </source>
</reference>
<accession>A0A2H0LMU2</accession>
<dbReference type="SUPFAM" id="SSF158446">
    <property type="entry name" value="IVS-encoded protein-like"/>
    <property type="match status" value="1"/>
</dbReference>
<proteinExistence type="predicted"/>
<dbReference type="EMBL" id="PCVY01000062">
    <property type="protein sequence ID" value="PIQ85753.1"/>
    <property type="molecule type" value="Genomic_DNA"/>
</dbReference>
<dbReference type="InterPro" id="IPR036583">
    <property type="entry name" value="23S_rRNA_IVS_sf"/>
</dbReference>
<protein>
    <submittedName>
        <fullName evidence="1">Four helix bundle protein</fullName>
    </submittedName>
</protein>
<dbReference type="InterPro" id="IPR012657">
    <property type="entry name" value="23S_rRNA-intervening_sequence"/>
</dbReference>
<dbReference type="CDD" id="cd16377">
    <property type="entry name" value="23S_rRNA_IVP_like"/>
    <property type="match status" value="1"/>
</dbReference>
<dbReference type="NCBIfam" id="TIGR02436">
    <property type="entry name" value="four helix bundle protein"/>
    <property type="match status" value="1"/>
</dbReference>
<evidence type="ECO:0000313" key="1">
    <source>
        <dbReference type="EMBL" id="PIQ85753.1"/>
    </source>
</evidence>
<evidence type="ECO:0000313" key="2">
    <source>
        <dbReference type="Proteomes" id="UP000230859"/>
    </source>
</evidence>
<dbReference type="PANTHER" id="PTHR38471:SF2">
    <property type="entry name" value="FOUR HELIX BUNDLE PROTEIN"/>
    <property type="match status" value="1"/>
</dbReference>
<organism evidence="1 2">
    <name type="scientific">Candidatus Abzuiibacterium crystallinum</name>
    <dbReference type="NCBI Taxonomy" id="1974748"/>
    <lineage>
        <taxon>Bacteria</taxon>
        <taxon>Pseudomonadati</taxon>
        <taxon>Candidatus Omnitrophota</taxon>
        <taxon>Candidatus Abzuiibacterium</taxon>
    </lineage>
</organism>
<dbReference type="Gene3D" id="1.20.1440.60">
    <property type="entry name" value="23S rRNA-intervening sequence"/>
    <property type="match status" value="1"/>
</dbReference>
<dbReference type="Proteomes" id="UP000230859">
    <property type="component" value="Unassembled WGS sequence"/>
</dbReference>